<protein>
    <submittedName>
        <fullName evidence="1">Uncharacterized protein</fullName>
    </submittedName>
</protein>
<proteinExistence type="predicted"/>
<dbReference type="Proteomes" id="UP000828048">
    <property type="component" value="Chromosome 12"/>
</dbReference>
<dbReference type="EMBL" id="CM037162">
    <property type="protein sequence ID" value="KAH7863597.1"/>
    <property type="molecule type" value="Genomic_DNA"/>
</dbReference>
<name>A0ACB7ZDS8_9ERIC</name>
<accession>A0ACB7ZDS8</accession>
<comment type="caution">
    <text evidence="1">The sequence shown here is derived from an EMBL/GenBank/DDBJ whole genome shotgun (WGS) entry which is preliminary data.</text>
</comment>
<evidence type="ECO:0000313" key="2">
    <source>
        <dbReference type="Proteomes" id="UP000828048"/>
    </source>
</evidence>
<reference evidence="1 2" key="1">
    <citation type="journal article" date="2021" name="Hortic Res">
        <title>High-quality reference genome and annotation aids understanding of berry development for evergreen blueberry (Vaccinium darrowii).</title>
        <authorList>
            <person name="Yu J."/>
            <person name="Hulse-Kemp A.M."/>
            <person name="Babiker E."/>
            <person name="Staton M."/>
        </authorList>
    </citation>
    <scope>NUCLEOTIDE SEQUENCE [LARGE SCALE GENOMIC DNA]</scope>
    <source>
        <strain evidence="2">cv. NJ 8807/NJ 8810</strain>
        <tissue evidence="1">Young leaf</tissue>
    </source>
</reference>
<sequence>MGSKLKSIATTATIFELVAKAVLHGSVTSSTSAFATTSSVSATTTQTSTSLTVASTSGTTTVSTTISPAPKLPSEITGKTVEEIIKEWNSELQERTGKFRKQANAIAEWDKRILQNRDILLRLESEVANVVETQATLERQLELIETHQQEVDKALLSMEEEADRIYKDERNVLLDDEAASTRDAMYEQAEIVERELEQMAEQIKTIIQTLNANQGGELDAVDGMSPLDVVVRILNNQLSSLMWIDEKAEEFSSRIQKLASEGSAANRDLMAPKYWLG</sequence>
<organism evidence="1 2">
    <name type="scientific">Vaccinium darrowii</name>
    <dbReference type="NCBI Taxonomy" id="229202"/>
    <lineage>
        <taxon>Eukaryota</taxon>
        <taxon>Viridiplantae</taxon>
        <taxon>Streptophyta</taxon>
        <taxon>Embryophyta</taxon>
        <taxon>Tracheophyta</taxon>
        <taxon>Spermatophyta</taxon>
        <taxon>Magnoliopsida</taxon>
        <taxon>eudicotyledons</taxon>
        <taxon>Gunneridae</taxon>
        <taxon>Pentapetalae</taxon>
        <taxon>asterids</taxon>
        <taxon>Ericales</taxon>
        <taxon>Ericaceae</taxon>
        <taxon>Vaccinioideae</taxon>
        <taxon>Vaccinieae</taxon>
        <taxon>Vaccinium</taxon>
    </lineage>
</organism>
<gene>
    <name evidence="1" type="ORF">Vadar_019692</name>
</gene>
<evidence type="ECO:0000313" key="1">
    <source>
        <dbReference type="EMBL" id="KAH7863597.1"/>
    </source>
</evidence>
<keyword evidence="2" id="KW-1185">Reference proteome</keyword>